<dbReference type="AlphaFoldDB" id="A0A0B7AY65"/>
<dbReference type="EMBL" id="HACG01038126">
    <property type="protein sequence ID" value="CEK84991.1"/>
    <property type="molecule type" value="Transcribed_RNA"/>
</dbReference>
<dbReference type="Pfam" id="PF16884">
    <property type="entry name" value="ADH_N_2"/>
    <property type="match status" value="1"/>
</dbReference>
<dbReference type="SUPFAM" id="SSF51735">
    <property type="entry name" value="NAD(P)-binding Rossmann-fold domains"/>
    <property type="match status" value="1"/>
</dbReference>
<organism evidence="9">
    <name type="scientific">Arion vulgaris</name>
    <dbReference type="NCBI Taxonomy" id="1028688"/>
    <lineage>
        <taxon>Eukaryota</taxon>
        <taxon>Metazoa</taxon>
        <taxon>Spiralia</taxon>
        <taxon>Lophotrochozoa</taxon>
        <taxon>Mollusca</taxon>
        <taxon>Gastropoda</taxon>
        <taxon>Heterobranchia</taxon>
        <taxon>Euthyneura</taxon>
        <taxon>Panpulmonata</taxon>
        <taxon>Eupulmonata</taxon>
        <taxon>Stylommatophora</taxon>
        <taxon>Helicina</taxon>
        <taxon>Arionoidea</taxon>
        <taxon>Arionidae</taxon>
        <taxon>Arion</taxon>
    </lineage>
</organism>
<evidence type="ECO:0000256" key="5">
    <source>
        <dbReference type="ARBA" id="ARBA00047878"/>
    </source>
</evidence>
<evidence type="ECO:0000256" key="4">
    <source>
        <dbReference type="ARBA" id="ARBA00033119"/>
    </source>
</evidence>
<evidence type="ECO:0000256" key="6">
    <source>
        <dbReference type="ARBA" id="ARBA00048290"/>
    </source>
</evidence>
<dbReference type="Gene3D" id="3.40.50.720">
    <property type="entry name" value="NAD(P)-binding Rossmann-like Domain"/>
    <property type="match status" value="1"/>
</dbReference>
<reference evidence="9" key="1">
    <citation type="submission" date="2014-12" db="EMBL/GenBank/DDBJ databases">
        <title>Insight into the proteome of Arion vulgaris.</title>
        <authorList>
            <person name="Aradska J."/>
            <person name="Bulat T."/>
            <person name="Smidak R."/>
            <person name="Sarate P."/>
            <person name="Gangsoo J."/>
            <person name="Sialana F."/>
            <person name="Bilban M."/>
            <person name="Lubec G."/>
        </authorList>
    </citation>
    <scope>NUCLEOTIDE SEQUENCE</scope>
    <source>
        <tissue evidence="9">Skin</tissue>
    </source>
</reference>
<comment type="catalytic activity">
    <reaction evidence="7">
        <text>13,14-dihydro-15-oxo-prostaglandin E1 + NADP(+) = 15-oxoprostaglandin E1 + NADPH + H(+)</text>
        <dbReference type="Rhea" id="RHEA:50584"/>
        <dbReference type="ChEBI" id="CHEBI:15378"/>
        <dbReference type="ChEBI" id="CHEBI:57401"/>
        <dbReference type="ChEBI" id="CHEBI:57783"/>
        <dbReference type="ChEBI" id="CHEBI:58349"/>
        <dbReference type="ChEBI" id="CHEBI:133408"/>
    </reaction>
    <physiologicalReaction direction="right-to-left" evidence="7">
        <dbReference type="Rhea" id="RHEA:50586"/>
    </physiologicalReaction>
</comment>
<evidence type="ECO:0000256" key="7">
    <source>
        <dbReference type="ARBA" id="ARBA00049070"/>
    </source>
</evidence>
<dbReference type="GO" id="GO:0047522">
    <property type="term" value="F:15-oxoprostaglandin 13-reductase [NAD(P)+] activity"/>
    <property type="evidence" value="ECO:0007669"/>
    <property type="project" value="UniProtKB-EC"/>
</dbReference>
<dbReference type="InterPro" id="IPR036291">
    <property type="entry name" value="NAD(P)-bd_dom_sf"/>
</dbReference>
<dbReference type="SMART" id="SM00829">
    <property type="entry name" value="PKS_ER"/>
    <property type="match status" value="1"/>
</dbReference>
<sequence length="329" mass="36260">MATAKVWSGRRQYEGLPKLDDFVLKEEVLPPLKDGEILIEALYLSLDPYYRLFPVKDGLPGEQVARIIESKAPGFPKGALVCAHVGWRSKSVIDVNKPLGLGIKVELIDEVPGLSPSLWIGAIGMPGVTAYMSFLERLNPKKGEVIVVSAASGAVGSIVGQLAKTQGLVVIGLAGSEDKCKFIEEIGFDHAINYKKENIASALDKYAPNGIDIFYDNVGGEIRDTVYSKLREKGRVLVCGQISAYNEPQDKVANWYMPIVRKELEIKGFYIFGDKNVKEFPRVRKALVPLFKQNKLKAKEHITNGFENMPKAFIELFTGSNFGKAVVKA</sequence>
<accession>A0A0B7AY65</accession>
<evidence type="ECO:0000259" key="8">
    <source>
        <dbReference type="SMART" id="SM00829"/>
    </source>
</evidence>
<evidence type="ECO:0000313" key="9">
    <source>
        <dbReference type="EMBL" id="CEK84991.1"/>
    </source>
</evidence>
<evidence type="ECO:0000256" key="1">
    <source>
        <dbReference type="ARBA" id="ARBA00010460"/>
    </source>
</evidence>
<dbReference type="GO" id="GO:0006693">
    <property type="term" value="P:prostaglandin metabolic process"/>
    <property type="evidence" value="ECO:0007669"/>
    <property type="project" value="TreeGrafter"/>
</dbReference>
<evidence type="ECO:0000256" key="2">
    <source>
        <dbReference type="ARBA" id="ARBA00011981"/>
    </source>
</evidence>
<comment type="similarity">
    <text evidence="1">Belongs to the NADP-dependent oxidoreductase L4BD family.</text>
</comment>
<dbReference type="InterPro" id="IPR013149">
    <property type="entry name" value="ADH-like_C"/>
</dbReference>
<feature type="domain" description="Enoyl reductase (ER)" evidence="8">
    <location>
        <begin position="15"/>
        <end position="327"/>
    </location>
</feature>
<name>A0A0B7AY65_9EUPU</name>
<comment type="catalytic activity">
    <reaction evidence="6">
        <text>13,14-dihydro-15-oxo-PGF2alpha + NADP(+) = 15-oxoprostaglandin F2alpha + NADPH + H(+)</text>
        <dbReference type="Rhea" id="RHEA:50588"/>
        <dbReference type="ChEBI" id="CHEBI:15378"/>
        <dbReference type="ChEBI" id="CHEBI:57783"/>
        <dbReference type="ChEBI" id="CHEBI:58349"/>
        <dbReference type="ChEBI" id="CHEBI:133374"/>
        <dbReference type="ChEBI" id="CHEBI:133409"/>
    </reaction>
    <physiologicalReaction direction="right-to-left" evidence="6">
        <dbReference type="Rhea" id="RHEA:50590"/>
    </physiologicalReaction>
</comment>
<evidence type="ECO:0000256" key="3">
    <source>
        <dbReference type="ARBA" id="ARBA00023002"/>
    </source>
</evidence>
<dbReference type="SUPFAM" id="SSF50129">
    <property type="entry name" value="GroES-like"/>
    <property type="match status" value="2"/>
</dbReference>
<keyword evidence="3" id="KW-0560">Oxidoreductase</keyword>
<dbReference type="Gene3D" id="3.90.180.10">
    <property type="entry name" value="Medium-chain alcohol dehydrogenases, catalytic domain"/>
    <property type="match status" value="1"/>
</dbReference>
<dbReference type="PANTHER" id="PTHR43205">
    <property type="entry name" value="PROSTAGLANDIN REDUCTASE"/>
    <property type="match status" value="1"/>
</dbReference>
<dbReference type="InterPro" id="IPR041694">
    <property type="entry name" value="ADH_N_2"/>
</dbReference>
<comment type="catalytic activity">
    <reaction evidence="5">
        <text>13,14-dihydro-15-oxo-prostaglandin F1alpha + NADP(+) = 15-oxoprostaglandin F1alpha + NADPH + H(+)</text>
        <dbReference type="Rhea" id="RHEA:50592"/>
        <dbReference type="ChEBI" id="CHEBI:15378"/>
        <dbReference type="ChEBI" id="CHEBI:57783"/>
        <dbReference type="ChEBI" id="CHEBI:58349"/>
        <dbReference type="ChEBI" id="CHEBI:79072"/>
        <dbReference type="ChEBI" id="CHEBI:133411"/>
    </reaction>
    <physiologicalReaction direction="right-to-left" evidence="5">
        <dbReference type="Rhea" id="RHEA:50594"/>
    </physiologicalReaction>
</comment>
<proteinExistence type="inferred from homology"/>
<dbReference type="InterPro" id="IPR020843">
    <property type="entry name" value="ER"/>
</dbReference>
<protein>
    <recommendedName>
        <fullName evidence="4">15-oxoprostaglandin 13-reductase</fullName>
        <ecNumber evidence="2">1.3.1.48</ecNumber>
    </recommendedName>
    <alternativeName>
        <fullName evidence="4">15-oxoprostaglandin 13-reductase</fullName>
    </alternativeName>
</protein>
<dbReference type="FunFam" id="3.40.50.720:FF:000121">
    <property type="entry name" value="Prostaglandin reductase 2"/>
    <property type="match status" value="1"/>
</dbReference>
<dbReference type="EC" id="1.3.1.48" evidence="2"/>
<dbReference type="PANTHER" id="PTHR43205:SF7">
    <property type="entry name" value="PROSTAGLANDIN REDUCTASE 1"/>
    <property type="match status" value="1"/>
</dbReference>
<dbReference type="Pfam" id="PF00107">
    <property type="entry name" value="ADH_zinc_N"/>
    <property type="match status" value="1"/>
</dbReference>
<gene>
    <name evidence="9" type="primary">ORF145635</name>
</gene>
<dbReference type="InterPro" id="IPR045010">
    <property type="entry name" value="MDR_fam"/>
</dbReference>
<dbReference type="InterPro" id="IPR011032">
    <property type="entry name" value="GroES-like_sf"/>
</dbReference>